<organism evidence="3 4">
    <name type="scientific">Echria macrotheca</name>
    <dbReference type="NCBI Taxonomy" id="438768"/>
    <lineage>
        <taxon>Eukaryota</taxon>
        <taxon>Fungi</taxon>
        <taxon>Dikarya</taxon>
        <taxon>Ascomycota</taxon>
        <taxon>Pezizomycotina</taxon>
        <taxon>Sordariomycetes</taxon>
        <taxon>Sordariomycetidae</taxon>
        <taxon>Sordariales</taxon>
        <taxon>Schizotheciaceae</taxon>
        <taxon>Echria</taxon>
    </lineage>
</organism>
<feature type="region of interest" description="Disordered" evidence="1">
    <location>
        <begin position="566"/>
        <end position="587"/>
    </location>
</feature>
<keyword evidence="2" id="KW-0812">Transmembrane</keyword>
<dbReference type="AlphaFoldDB" id="A0AAJ0FCK6"/>
<evidence type="ECO:0000256" key="1">
    <source>
        <dbReference type="SAM" id="MobiDB-lite"/>
    </source>
</evidence>
<evidence type="ECO:0000313" key="4">
    <source>
        <dbReference type="Proteomes" id="UP001239445"/>
    </source>
</evidence>
<proteinExistence type="predicted"/>
<feature type="transmembrane region" description="Helical" evidence="2">
    <location>
        <begin position="511"/>
        <end position="532"/>
    </location>
</feature>
<keyword evidence="2" id="KW-0472">Membrane</keyword>
<dbReference type="Proteomes" id="UP001239445">
    <property type="component" value="Unassembled WGS sequence"/>
</dbReference>
<keyword evidence="4" id="KW-1185">Reference proteome</keyword>
<gene>
    <name evidence="3" type="ORF">QBC47DRAFT_445272</name>
</gene>
<feature type="transmembrane region" description="Helical" evidence="2">
    <location>
        <begin position="454"/>
        <end position="476"/>
    </location>
</feature>
<feature type="transmembrane region" description="Helical" evidence="2">
    <location>
        <begin position="385"/>
        <end position="407"/>
    </location>
</feature>
<feature type="transmembrane region" description="Helical" evidence="2">
    <location>
        <begin position="291"/>
        <end position="313"/>
    </location>
</feature>
<feature type="transmembrane region" description="Helical" evidence="2">
    <location>
        <begin position="419"/>
        <end position="442"/>
    </location>
</feature>
<keyword evidence="2" id="KW-1133">Transmembrane helix</keyword>
<evidence type="ECO:0000313" key="3">
    <source>
        <dbReference type="EMBL" id="KAK1756584.1"/>
    </source>
</evidence>
<protein>
    <submittedName>
        <fullName evidence="3">Uncharacterized protein</fullName>
    </submittedName>
</protein>
<evidence type="ECO:0000256" key="2">
    <source>
        <dbReference type="SAM" id="Phobius"/>
    </source>
</evidence>
<accession>A0AAJ0FCK6</accession>
<name>A0AAJ0FCK6_9PEZI</name>
<feature type="transmembrane region" description="Helical" evidence="2">
    <location>
        <begin position="257"/>
        <end position="279"/>
    </location>
</feature>
<comment type="caution">
    <text evidence="3">The sequence shown here is derived from an EMBL/GenBank/DDBJ whole genome shotgun (WGS) entry which is preliminary data.</text>
</comment>
<sequence length="622" mass="70753">MNVSQTPAWVEAVEKLRNTTYFDRDGCLSVTSTLLQNQVISANDSTIFARDPITRQLLNSGKTTALTLLGCETICGPKTFYVDAGPRFMTWMLPIVLLLSNIELSPTDKRRFSTLLQVLGDPVDAIWSMVHKLQTWNKIYRIARWRILGRDDFRLTHGRARIAGMRVTDRIRRLRDRVRGVRHRRSWELSEIEKDDELVRIVATVLVGFEELVGPGAEHPSYYESVIREFWRDGGIEERQHWERAALELADSRTDEFFRTLLAVALYVLQVTSAFMTQIGGQPATPPGGVIASALFLSFLVPAAVLSNCLGAFTSRRSCLAIMTRFVDAAAPTDLRTGQFGRERDLIRSATWHQYFHESHFRGGNNTYRPFKIPRGSKLAGVKSCIMTVLLCCLPIVAGFAGAYPILLYAVPFGFSCRHVWLLTIGGLWMASLAMSTALHMFWRNEHQRWKVILVKDAIIGLGSLLTITLSALGAFNSCSCWGRVPFISDPSEVVIQLMTDDEYKYRDGSIFPGIVAPVIFFQLCFCVIVILQNWRGITLMRWNEGPRQDLWRRVQEAATRRARAGRVIEREEAPENQGQPTEPMDIALGPQRSAERMLGAQRELGSQMYDRRFFMTFWRRR</sequence>
<reference evidence="3" key="1">
    <citation type="submission" date="2023-06" db="EMBL/GenBank/DDBJ databases">
        <title>Genome-scale phylogeny and comparative genomics of the fungal order Sordariales.</title>
        <authorList>
            <consortium name="Lawrence Berkeley National Laboratory"/>
            <person name="Hensen N."/>
            <person name="Bonometti L."/>
            <person name="Westerberg I."/>
            <person name="Brannstrom I.O."/>
            <person name="Guillou S."/>
            <person name="Cros-Aarteil S."/>
            <person name="Calhoun S."/>
            <person name="Haridas S."/>
            <person name="Kuo A."/>
            <person name="Mondo S."/>
            <person name="Pangilinan J."/>
            <person name="Riley R."/>
            <person name="Labutti K."/>
            <person name="Andreopoulos B."/>
            <person name="Lipzen A."/>
            <person name="Chen C."/>
            <person name="Yanf M."/>
            <person name="Daum C."/>
            <person name="Ng V."/>
            <person name="Clum A."/>
            <person name="Steindorff A."/>
            <person name="Ohm R."/>
            <person name="Martin F."/>
            <person name="Silar P."/>
            <person name="Natvig D."/>
            <person name="Lalanne C."/>
            <person name="Gautier V."/>
            <person name="Ament-Velasquez S.L."/>
            <person name="Kruys A."/>
            <person name="Hutchinson M.I."/>
            <person name="Powell A.J."/>
            <person name="Barry K."/>
            <person name="Miller A.N."/>
            <person name="Grigoriev I.V."/>
            <person name="Debuchy R."/>
            <person name="Gladieux P."/>
            <person name="Thoren M.H."/>
            <person name="Johannesson H."/>
        </authorList>
    </citation>
    <scope>NUCLEOTIDE SEQUENCE</scope>
    <source>
        <strain evidence="3">PSN4</strain>
    </source>
</reference>
<dbReference type="EMBL" id="MU839832">
    <property type="protein sequence ID" value="KAK1756584.1"/>
    <property type="molecule type" value="Genomic_DNA"/>
</dbReference>